<dbReference type="EMBL" id="JACYTN010000004">
    <property type="protein sequence ID" value="MBD8498371.1"/>
    <property type="molecule type" value="Genomic_DNA"/>
</dbReference>
<organism evidence="1 2">
    <name type="scientific">Paenibacillus arenosi</name>
    <dbReference type="NCBI Taxonomy" id="2774142"/>
    <lineage>
        <taxon>Bacteria</taxon>
        <taxon>Bacillati</taxon>
        <taxon>Bacillota</taxon>
        <taxon>Bacilli</taxon>
        <taxon>Bacillales</taxon>
        <taxon>Paenibacillaceae</taxon>
        <taxon>Paenibacillus</taxon>
    </lineage>
</organism>
<dbReference type="RefSeq" id="WP_192024758.1">
    <property type="nucleotide sequence ID" value="NZ_JACYTN010000004.1"/>
</dbReference>
<keyword evidence="2" id="KW-1185">Reference proteome</keyword>
<accession>A0ABR9AWV6</accession>
<name>A0ABR9AWV6_9BACL</name>
<proteinExistence type="predicted"/>
<comment type="caution">
    <text evidence="1">The sequence shown here is derived from an EMBL/GenBank/DDBJ whole genome shotgun (WGS) entry which is preliminary data.</text>
</comment>
<gene>
    <name evidence="1" type="ORF">IFO66_08600</name>
</gene>
<sequence length="72" mass="7992">MHASWGWSKHPWNPQHPTYKRAISDNPLRQLLWQVVIGSRGGISYEQASGMTIEELCEAAAALEWMLGKGGG</sequence>
<evidence type="ECO:0000313" key="1">
    <source>
        <dbReference type="EMBL" id="MBD8498371.1"/>
    </source>
</evidence>
<reference evidence="1 2" key="1">
    <citation type="submission" date="2020-09" db="EMBL/GenBank/DDBJ databases">
        <title>Paenibacillus sp. CAU 1523 isolated from sand of Haeundae Beach.</title>
        <authorList>
            <person name="Kim W."/>
        </authorList>
    </citation>
    <scope>NUCLEOTIDE SEQUENCE [LARGE SCALE GENOMIC DNA]</scope>
    <source>
        <strain evidence="1 2">CAU 1523</strain>
    </source>
</reference>
<dbReference type="Proteomes" id="UP000634529">
    <property type="component" value="Unassembled WGS sequence"/>
</dbReference>
<protein>
    <submittedName>
        <fullName evidence="1">Uncharacterized protein</fullName>
    </submittedName>
</protein>
<evidence type="ECO:0000313" key="2">
    <source>
        <dbReference type="Proteomes" id="UP000634529"/>
    </source>
</evidence>